<reference evidence="2 3" key="1">
    <citation type="submission" date="2024-02" db="EMBL/GenBank/DDBJ databases">
        <authorList>
            <person name="Chen Y."/>
            <person name="Shah S."/>
            <person name="Dougan E. K."/>
            <person name="Thang M."/>
            <person name="Chan C."/>
        </authorList>
    </citation>
    <scope>NUCLEOTIDE SEQUENCE [LARGE SCALE GENOMIC DNA]</scope>
</reference>
<feature type="compositionally biased region" description="Basic and acidic residues" evidence="1">
    <location>
        <begin position="798"/>
        <end position="808"/>
    </location>
</feature>
<comment type="caution">
    <text evidence="2">The sequence shown here is derived from an EMBL/GenBank/DDBJ whole genome shotgun (WGS) entry which is preliminary data.</text>
</comment>
<feature type="region of interest" description="Disordered" evidence="1">
    <location>
        <begin position="328"/>
        <end position="358"/>
    </location>
</feature>
<dbReference type="InterPro" id="IPR021109">
    <property type="entry name" value="Peptidase_aspartic_dom_sf"/>
</dbReference>
<evidence type="ECO:0000313" key="3">
    <source>
        <dbReference type="Proteomes" id="UP001642484"/>
    </source>
</evidence>
<gene>
    <name evidence="2" type="ORF">CCMP2556_LOCUS28443</name>
</gene>
<feature type="region of interest" description="Disordered" evidence="1">
    <location>
        <begin position="789"/>
        <end position="808"/>
    </location>
</feature>
<accession>A0ABP0N1M3</accession>
<evidence type="ECO:0000256" key="1">
    <source>
        <dbReference type="SAM" id="MobiDB-lite"/>
    </source>
</evidence>
<name>A0ABP0N1M3_9DINO</name>
<evidence type="ECO:0000313" key="2">
    <source>
        <dbReference type="EMBL" id="CAK9057675.1"/>
    </source>
</evidence>
<keyword evidence="3" id="KW-1185">Reference proteome</keyword>
<protein>
    <submittedName>
        <fullName evidence="2">Uncharacterized protein</fullName>
    </submittedName>
</protein>
<feature type="region of interest" description="Disordered" evidence="1">
    <location>
        <begin position="723"/>
        <end position="745"/>
    </location>
</feature>
<proteinExistence type="predicted"/>
<dbReference type="Gene3D" id="2.40.70.10">
    <property type="entry name" value="Acid Proteases"/>
    <property type="match status" value="1"/>
</dbReference>
<dbReference type="Proteomes" id="UP001642484">
    <property type="component" value="Unassembled WGS sequence"/>
</dbReference>
<feature type="compositionally biased region" description="Polar residues" evidence="1">
    <location>
        <begin position="731"/>
        <end position="745"/>
    </location>
</feature>
<sequence length="808" mass="90822">MFKEEALAYLFTLEHHKRYLAGPRLAQGLTGVARTVIRKKLAIDPQWLAHPRGAYDLIEHLEQALGQPTLIQAAQHIQKFFYQLKRKRNETMTQWTSRHSEALWDASRALQRVNSEHSSVNTVGGSSKHTHKAYSDASDGGPFDENGRMRDDGEASEAADPWARREPAPSQDWDWDWKHSEWSGWHGSTWHSEEYEPPASWHTEVKDFIPEHLTGFLLLQRSGLDASERANVLAAIRGQFSVATVERALKEQWSDDDLMKRDKAHYSANLAWEDDEEQLLLAGEVPPDPDYEPEAYAAFMDEQNVIDSALEAIKEKKRTLQEARWRQQQVRSGRKFYGPPANKGGGKGQFRHGDRDHGPQKCLKCGGPHQTSNCPVPKKPQANVTEEAEVAFKAHQESLSCEQAQVSAEVCENIRLGKGIIDCGATATLGSVAAVEALMRNHWTKKGSDGVEVDVNTTPTFRFGNNGTQACVSTAKVKVDCGEKVGDMSIHVHDLPNQPILVSIKSLRALGAVVDFGRNEVIYRSICPLSVVRLEQAANGHLLMPLSDNLLAGATRRKQQVIMPTETKQELIRKIEELGESASSSMMVMQLKALLSELKTSAKESDRFALQTKLQALNKAAKKKATLQALADDMNVSYTASNTIPQIYAKVEEKVSMEHPGNPWDKVNFGKHAECNYKDILETHRSYGQWVIQTAKENPTGSHWRLRRLAQWLEENWDTPVRKGPEIRSLTRPSSSRGKSSGYQPTAQDLADLRREMMEPHSDSSFVKVHLSDSEQELERVKAELEQLKSENAQLTRQAERSKSRKEM</sequence>
<organism evidence="2 3">
    <name type="scientific">Durusdinium trenchii</name>
    <dbReference type="NCBI Taxonomy" id="1381693"/>
    <lineage>
        <taxon>Eukaryota</taxon>
        <taxon>Sar</taxon>
        <taxon>Alveolata</taxon>
        <taxon>Dinophyceae</taxon>
        <taxon>Suessiales</taxon>
        <taxon>Symbiodiniaceae</taxon>
        <taxon>Durusdinium</taxon>
    </lineage>
</organism>
<feature type="region of interest" description="Disordered" evidence="1">
    <location>
        <begin position="115"/>
        <end position="171"/>
    </location>
</feature>
<feature type="compositionally biased region" description="Polar residues" evidence="1">
    <location>
        <begin position="115"/>
        <end position="127"/>
    </location>
</feature>
<dbReference type="EMBL" id="CAXAMN010021295">
    <property type="protein sequence ID" value="CAK9057675.1"/>
    <property type="molecule type" value="Genomic_DNA"/>
</dbReference>